<dbReference type="AlphaFoldDB" id="A0A7R9GJI0"/>
<evidence type="ECO:0000256" key="4">
    <source>
        <dbReference type="SAM" id="MobiDB-lite"/>
    </source>
</evidence>
<keyword evidence="3" id="KW-0862">Zinc</keyword>
<dbReference type="Proteomes" id="UP000678499">
    <property type="component" value="Unassembled WGS sequence"/>
</dbReference>
<evidence type="ECO:0000256" key="1">
    <source>
        <dbReference type="ARBA" id="ARBA00022723"/>
    </source>
</evidence>
<feature type="non-terminal residue" evidence="6">
    <location>
        <position position="1"/>
    </location>
</feature>
<gene>
    <name evidence="6" type="ORF">NMOB1V02_LOCUS12456</name>
</gene>
<evidence type="ECO:0000259" key="5">
    <source>
        <dbReference type="PROSITE" id="PS51036"/>
    </source>
</evidence>
<feature type="non-terminal residue" evidence="6">
    <location>
        <position position="307"/>
    </location>
</feature>
<keyword evidence="2" id="KW-0863">Zinc-finger</keyword>
<dbReference type="OrthoDB" id="428577at2759"/>
<dbReference type="GO" id="GO:0008270">
    <property type="term" value="F:zinc ion binding"/>
    <property type="evidence" value="ECO:0007669"/>
    <property type="project" value="UniProtKB-KW"/>
</dbReference>
<dbReference type="Gene3D" id="1.20.5.4770">
    <property type="match status" value="1"/>
</dbReference>
<dbReference type="InterPro" id="IPR002653">
    <property type="entry name" value="Znf_A20"/>
</dbReference>
<feature type="region of interest" description="Disordered" evidence="4">
    <location>
        <begin position="229"/>
        <end position="281"/>
    </location>
</feature>
<accession>A0A7R9GJI0</accession>
<feature type="compositionally biased region" description="Low complexity" evidence="4">
    <location>
        <begin position="231"/>
        <end position="252"/>
    </location>
</feature>
<dbReference type="Pfam" id="PF01754">
    <property type="entry name" value="zf-A20"/>
    <property type="match status" value="1"/>
</dbReference>
<sequence length="307" mass="33976">EDFIVPEGPEEAQPLKEEEELSVKAIDLCVLRRSNRVPGCVWKVCESGFVLSELNCAALSHQAAVAVYLDCQFMGIAVVHLDYEFLIKKIIQTEETRLHLQIQLNFCCGFVEMVKTNNFDDDGNLDVRNVLPTTSKRVFLLKFRSTKIPDFEKINSQENQEVFIEIFRRFLEKPAKIPQRKESADPRVGMEAPGNNQMPIQCRSGCGFFGTTATDGYCSKCYKDYLKRHQAPPSANPSTASSSSVSSGFSTESRMESPVIPQGSPTSMQKEDDTKGHSEEVASAAAVACADIIDEDIANRAAEATSS</sequence>
<name>A0A7R9GJI0_9CRUS</name>
<dbReference type="EMBL" id="OA892183">
    <property type="protein sequence ID" value="CAD7284852.1"/>
    <property type="molecule type" value="Genomic_DNA"/>
</dbReference>
<organism evidence="6">
    <name type="scientific">Notodromas monacha</name>
    <dbReference type="NCBI Taxonomy" id="399045"/>
    <lineage>
        <taxon>Eukaryota</taxon>
        <taxon>Metazoa</taxon>
        <taxon>Ecdysozoa</taxon>
        <taxon>Arthropoda</taxon>
        <taxon>Crustacea</taxon>
        <taxon>Oligostraca</taxon>
        <taxon>Ostracoda</taxon>
        <taxon>Podocopa</taxon>
        <taxon>Podocopida</taxon>
        <taxon>Cypridocopina</taxon>
        <taxon>Cypridoidea</taxon>
        <taxon>Cyprididae</taxon>
        <taxon>Notodromas</taxon>
    </lineage>
</organism>
<evidence type="ECO:0000256" key="3">
    <source>
        <dbReference type="ARBA" id="ARBA00022833"/>
    </source>
</evidence>
<reference evidence="6" key="1">
    <citation type="submission" date="2020-11" db="EMBL/GenBank/DDBJ databases">
        <authorList>
            <person name="Tran Van P."/>
        </authorList>
    </citation>
    <scope>NUCLEOTIDE SEQUENCE</scope>
</reference>
<dbReference type="EMBL" id="CAJPEX010010146">
    <property type="protein sequence ID" value="CAG0925004.1"/>
    <property type="molecule type" value="Genomic_DNA"/>
</dbReference>
<dbReference type="PROSITE" id="PS51036">
    <property type="entry name" value="ZF_A20"/>
    <property type="match status" value="1"/>
</dbReference>
<feature type="domain" description="A20-type" evidence="5">
    <location>
        <begin position="196"/>
        <end position="230"/>
    </location>
</feature>
<keyword evidence="7" id="KW-1185">Reference proteome</keyword>
<protein>
    <recommendedName>
        <fullName evidence="5">A20-type domain-containing protein</fullName>
    </recommendedName>
</protein>
<dbReference type="SUPFAM" id="SSF57716">
    <property type="entry name" value="Glucocorticoid receptor-like (DNA-binding domain)"/>
    <property type="match status" value="1"/>
</dbReference>
<dbReference type="SMART" id="SM00259">
    <property type="entry name" value="ZnF_A20"/>
    <property type="match status" value="1"/>
</dbReference>
<evidence type="ECO:0000313" key="6">
    <source>
        <dbReference type="EMBL" id="CAD7284852.1"/>
    </source>
</evidence>
<dbReference type="GO" id="GO:0003677">
    <property type="term" value="F:DNA binding"/>
    <property type="evidence" value="ECO:0007669"/>
    <property type="project" value="InterPro"/>
</dbReference>
<evidence type="ECO:0000256" key="2">
    <source>
        <dbReference type="ARBA" id="ARBA00022771"/>
    </source>
</evidence>
<feature type="compositionally biased region" description="Basic and acidic residues" evidence="4">
    <location>
        <begin position="269"/>
        <end position="280"/>
    </location>
</feature>
<keyword evidence="1" id="KW-0479">Metal-binding</keyword>
<proteinExistence type="predicted"/>
<evidence type="ECO:0000313" key="7">
    <source>
        <dbReference type="Proteomes" id="UP000678499"/>
    </source>
</evidence>